<protein>
    <recommendedName>
        <fullName evidence="2">HTH cro/C1-type domain-containing protein</fullName>
    </recommendedName>
</protein>
<evidence type="ECO:0000313" key="4">
    <source>
        <dbReference type="Proteomes" id="UP000277811"/>
    </source>
</evidence>
<dbReference type="PANTHER" id="PTHR46797:SF1">
    <property type="entry name" value="METHYLPHOSPHONATE SYNTHASE"/>
    <property type="match status" value="1"/>
</dbReference>
<accession>A0A498R8Z4</accession>
<keyword evidence="1" id="KW-0238">DNA-binding</keyword>
<evidence type="ECO:0000259" key="2">
    <source>
        <dbReference type="PROSITE" id="PS50943"/>
    </source>
</evidence>
<dbReference type="EMBL" id="UPPP01000057">
    <property type="protein sequence ID" value="VBB05608.1"/>
    <property type="molecule type" value="Genomic_DNA"/>
</dbReference>
<name>A0A498R8Z4_9FIRM</name>
<proteinExistence type="predicted"/>
<dbReference type="GO" id="GO:0003700">
    <property type="term" value="F:DNA-binding transcription factor activity"/>
    <property type="evidence" value="ECO:0007669"/>
    <property type="project" value="TreeGrafter"/>
</dbReference>
<dbReference type="Gene3D" id="1.10.260.40">
    <property type="entry name" value="lambda repressor-like DNA-binding domains"/>
    <property type="match status" value="1"/>
</dbReference>
<dbReference type="Pfam" id="PF01381">
    <property type="entry name" value="HTH_3"/>
    <property type="match status" value="1"/>
</dbReference>
<gene>
    <name evidence="3" type="ORF">LUCI_0818</name>
</gene>
<evidence type="ECO:0000313" key="3">
    <source>
        <dbReference type="EMBL" id="VBB05608.1"/>
    </source>
</evidence>
<dbReference type="Proteomes" id="UP000277811">
    <property type="component" value="Unassembled WGS sequence"/>
</dbReference>
<dbReference type="InterPro" id="IPR050807">
    <property type="entry name" value="TransReg_Diox_bact_type"/>
</dbReference>
<dbReference type="GO" id="GO:0003677">
    <property type="term" value="F:DNA binding"/>
    <property type="evidence" value="ECO:0007669"/>
    <property type="project" value="UniProtKB-KW"/>
</dbReference>
<sequence length="71" mass="8176">MTKLKHERIIRGLTVRQLAYRLNLSFQYVSLLENGKRKPSFDVAQRMKEFFGIPAEELLAVNDESDPKPAA</sequence>
<dbReference type="PANTHER" id="PTHR46797">
    <property type="entry name" value="HTH-TYPE TRANSCRIPTIONAL REGULATOR"/>
    <property type="match status" value="1"/>
</dbReference>
<evidence type="ECO:0000256" key="1">
    <source>
        <dbReference type="ARBA" id="ARBA00023125"/>
    </source>
</evidence>
<dbReference type="RefSeq" id="WP_122626590.1">
    <property type="nucleotide sequence ID" value="NZ_UPPP01000057.1"/>
</dbReference>
<dbReference type="CDD" id="cd00093">
    <property type="entry name" value="HTH_XRE"/>
    <property type="match status" value="1"/>
</dbReference>
<dbReference type="InterPro" id="IPR001387">
    <property type="entry name" value="Cro/C1-type_HTH"/>
</dbReference>
<dbReference type="SUPFAM" id="SSF47413">
    <property type="entry name" value="lambda repressor-like DNA-binding domains"/>
    <property type="match status" value="1"/>
</dbReference>
<keyword evidence="4" id="KW-1185">Reference proteome</keyword>
<dbReference type="GO" id="GO:0005829">
    <property type="term" value="C:cytosol"/>
    <property type="evidence" value="ECO:0007669"/>
    <property type="project" value="TreeGrafter"/>
</dbReference>
<dbReference type="SMART" id="SM00530">
    <property type="entry name" value="HTH_XRE"/>
    <property type="match status" value="1"/>
</dbReference>
<dbReference type="AlphaFoldDB" id="A0A498R8Z4"/>
<organism evidence="3 4">
    <name type="scientific">Lucifera butyrica</name>
    <dbReference type="NCBI Taxonomy" id="1351585"/>
    <lineage>
        <taxon>Bacteria</taxon>
        <taxon>Bacillati</taxon>
        <taxon>Bacillota</taxon>
        <taxon>Negativicutes</taxon>
        <taxon>Veillonellales</taxon>
        <taxon>Veillonellaceae</taxon>
        <taxon>Lucifera</taxon>
    </lineage>
</organism>
<feature type="domain" description="HTH cro/C1-type" evidence="2">
    <location>
        <begin position="4"/>
        <end position="58"/>
    </location>
</feature>
<reference evidence="3 4" key="1">
    <citation type="submission" date="2018-06" db="EMBL/GenBank/DDBJ databases">
        <authorList>
            <person name="Strepis N."/>
        </authorList>
    </citation>
    <scope>NUCLEOTIDE SEQUENCE [LARGE SCALE GENOMIC DNA]</scope>
    <source>
        <strain evidence="3">LUCI</strain>
    </source>
</reference>
<dbReference type="OrthoDB" id="2475196at2"/>
<dbReference type="PROSITE" id="PS50943">
    <property type="entry name" value="HTH_CROC1"/>
    <property type="match status" value="1"/>
</dbReference>
<dbReference type="InterPro" id="IPR010982">
    <property type="entry name" value="Lambda_DNA-bd_dom_sf"/>
</dbReference>